<dbReference type="PANTHER" id="PTHR39515:SF2">
    <property type="entry name" value="HTH-TYPE TRANSCRIPTIONAL REGULATOR RV0880"/>
    <property type="match status" value="1"/>
</dbReference>
<dbReference type="PANTHER" id="PTHR39515">
    <property type="entry name" value="CONSERVED PROTEIN"/>
    <property type="match status" value="1"/>
</dbReference>
<dbReference type="EMBL" id="LDTZ01000018">
    <property type="protein sequence ID" value="KNA90659.1"/>
    <property type="molecule type" value="Genomic_DNA"/>
</dbReference>
<evidence type="ECO:0000256" key="2">
    <source>
        <dbReference type="ARBA" id="ARBA00023125"/>
    </source>
</evidence>
<dbReference type="InterPro" id="IPR052526">
    <property type="entry name" value="HTH-type_Bedaq_tolerance"/>
</dbReference>
<comment type="caution">
    <text evidence="5">The sequence shown here is derived from an EMBL/GenBank/DDBJ whole genome shotgun (WGS) entry which is preliminary data.</text>
</comment>
<dbReference type="Gene3D" id="1.10.287.100">
    <property type="match status" value="1"/>
</dbReference>
<evidence type="ECO:0000259" key="4">
    <source>
        <dbReference type="PROSITE" id="PS50995"/>
    </source>
</evidence>
<keyword evidence="1" id="KW-0805">Transcription regulation</keyword>
<dbReference type="SMART" id="SM00347">
    <property type="entry name" value="HTH_MARR"/>
    <property type="match status" value="1"/>
</dbReference>
<dbReference type="InterPro" id="IPR023187">
    <property type="entry name" value="Tscrpt_reg_MarR-type_CS"/>
</dbReference>
<dbReference type="Pfam" id="PF12802">
    <property type="entry name" value="MarR_2"/>
    <property type="match status" value="1"/>
</dbReference>
<keyword evidence="2" id="KW-0238">DNA-binding</keyword>
<dbReference type="Gene3D" id="1.10.10.10">
    <property type="entry name" value="Winged helix-like DNA-binding domain superfamily/Winged helix DNA-binding domain"/>
    <property type="match status" value="1"/>
</dbReference>
<dbReference type="InterPro" id="IPR000835">
    <property type="entry name" value="HTH_MarR-typ"/>
</dbReference>
<evidence type="ECO:0000313" key="5">
    <source>
        <dbReference type="EMBL" id="KNA90659.1"/>
    </source>
</evidence>
<organism evidence="5 6">
    <name type="scientific">Gordonia jacobaea</name>
    <dbReference type="NCBI Taxonomy" id="122202"/>
    <lineage>
        <taxon>Bacteria</taxon>
        <taxon>Bacillati</taxon>
        <taxon>Actinomycetota</taxon>
        <taxon>Actinomycetes</taxon>
        <taxon>Mycobacteriales</taxon>
        <taxon>Gordoniaceae</taxon>
        <taxon>Gordonia</taxon>
    </lineage>
</organism>
<proteinExistence type="predicted"/>
<evidence type="ECO:0000313" key="6">
    <source>
        <dbReference type="Proteomes" id="UP000037247"/>
    </source>
</evidence>
<feature type="domain" description="HTH marR-type" evidence="4">
    <location>
        <begin position="5"/>
        <end position="141"/>
    </location>
</feature>
<keyword evidence="3" id="KW-0804">Transcription</keyword>
<name>A0ABR5IAF6_9ACTN</name>
<evidence type="ECO:0000256" key="3">
    <source>
        <dbReference type="ARBA" id="ARBA00023163"/>
    </source>
</evidence>
<sequence length="142" mass="15549">MSESAAEIAATLRPVLAALNRRLRAQGPIGDLTRSQTNVLGRLERGGPATANDLARAEGVRPQSMSTTVAALLEQGLIVRTPHPKDRRKTLLDLSDKARETYARGRLAREDWLADRLGQVLTDEERAQIATATELLRRVAES</sequence>
<dbReference type="PROSITE" id="PS50995">
    <property type="entry name" value="HTH_MARR_2"/>
    <property type="match status" value="1"/>
</dbReference>
<evidence type="ECO:0000256" key="1">
    <source>
        <dbReference type="ARBA" id="ARBA00023015"/>
    </source>
</evidence>
<dbReference type="InterPro" id="IPR036390">
    <property type="entry name" value="WH_DNA-bd_sf"/>
</dbReference>
<gene>
    <name evidence="5" type="ORF">ABW18_14005</name>
</gene>
<keyword evidence="6" id="KW-1185">Reference proteome</keyword>
<protein>
    <submittedName>
        <fullName evidence="5">MarR family transcriptional regulator</fullName>
    </submittedName>
</protein>
<dbReference type="RefSeq" id="WP_049699595.1">
    <property type="nucleotide sequence ID" value="NZ_JAQDQF010000006.1"/>
</dbReference>
<reference evidence="5 6" key="1">
    <citation type="submission" date="2015-05" db="EMBL/GenBank/DDBJ databases">
        <title>Draft genome sequence of the bacterium Gordonia jacobaea a new member of the Gordonia genus.</title>
        <authorList>
            <person name="Jimenez-Galisteo G."/>
            <person name="Dominguez A."/>
            <person name="Munoz E."/>
            <person name="Vinas M."/>
        </authorList>
    </citation>
    <scope>NUCLEOTIDE SEQUENCE [LARGE SCALE GENOMIC DNA]</scope>
    <source>
        <strain evidence="6">mv1</strain>
    </source>
</reference>
<dbReference type="SUPFAM" id="SSF46785">
    <property type="entry name" value="Winged helix' DNA-binding domain"/>
    <property type="match status" value="1"/>
</dbReference>
<accession>A0ABR5IAF6</accession>
<dbReference type="PROSITE" id="PS01117">
    <property type="entry name" value="HTH_MARR_1"/>
    <property type="match status" value="1"/>
</dbReference>
<dbReference type="Proteomes" id="UP000037247">
    <property type="component" value="Unassembled WGS sequence"/>
</dbReference>
<dbReference type="InterPro" id="IPR036388">
    <property type="entry name" value="WH-like_DNA-bd_sf"/>
</dbReference>